<comment type="caution">
    <text evidence="2">The sequence shown here is derived from an EMBL/GenBank/DDBJ whole genome shotgun (WGS) entry which is preliminary data.</text>
</comment>
<dbReference type="RefSeq" id="WP_272139835.1">
    <property type="nucleotide sequence ID" value="NZ_JAQNDM010000002.1"/>
</dbReference>
<accession>A0ABT5D9R6</accession>
<dbReference type="Proteomes" id="UP001221838">
    <property type="component" value="Unassembled WGS sequence"/>
</dbReference>
<proteinExistence type="predicted"/>
<feature type="compositionally biased region" description="Basic residues" evidence="1">
    <location>
        <begin position="159"/>
        <end position="184"/>
    </location>
</feature>
<evidence type="ECO:0000313" key="2">
    <source>
        <dbReference type="EMBL" id="MDC0710407.1"/>
    </source>
</evidence>
<protein>
    <submittedName>
        <fullName evidence="2">Uncharacterized protein</fullName>
    </submittedName>
</protein>
<keyword evidence="3" id="KW-1185">Reference proteome</keyword>
<feature type="compositionally biased region" description="Low complexity" evidence="1">
    <location>
        <begin position="136"/>
        <end position="158"/>
    </location>
</feature>
<evidence type="ECO:0000256" key="1">
    <source>
        <dbReference type="SAM" id="MobiDB-lite"/>
    </source>
</evidence>
<dbReference type="EMBL" id="JAQNDM010000002">
    <property type="protein sequence ID" value="MDC0710407.1"/>
    <property type="molecule type" value="Genomic_DNA"/>
</dbReference>
<reference evidence="2 3" key="1">
    <citation type="submission" date="2022-11" db="EMBL/GenBank/DDBJ databases">
        <title>Minimal conservation of predation-associated metabolite biosynthetic gene clusters underscores biosynthetic potential of Myxococcota including descriptions for ten novel species: Archangium lansinium sp. nov., Myxococcus landrumus sp. nov., Nannocystis bai.</title>
        <authorList>
            <person name="Ahearne A."/>
            <person name="Stevens C."/>
            <person name="Dowd S."/>
        </authorList>
    </citation>
    <scope>NUCLEOTIDE SEQUENCE [LARGE SCALE GENOMIC DNA]</scope>
    <source>
        <strain evidence="2 3">NCWAL01</strain>
    </source>
</reference>
<sequence length="184" mass="20049">MSDLFAVRVLAVTSKAVRLSVTRVHPDAERPAPHAVFALMLMYDPIEKSTDPEFSKYRHLKDSALAREVRAHNGFTVMWVNANAQALVAKVKRSGTSFLDIHLTHPAWGEHLRKGMSWRTTAYDMGPGLPAEPRAPRAQQATAKASKQTPKTGSAGAKKAARKTGVKKAAKAKSAVKKAAKPWT</sequence>
<feature type="region of interest" description="Disordered" evidence="1">
    <location>
        <begin position="124"/>
        <end position="184"/>
    </location>
</feature>
<name>A0ABT5D9R6_9BACT</name>
<gene>
    <name evidence="2" type="ORF">POL68_18160</name>
</gene>
<evidence type="ECO:0000313" key="3">
    <source>
        <dbReference type="Proteomes" id="UP001221838"/>
    </source>
</evidence>
<organism evidence="2 3">
    <name type="scientific">Stigmatella ashevillensis</name>
    <dbReference type="NCBI Taxonomy" id="2995309"/>
    <lineage>
        <taxon>Bacteria</taxon>
        <taxon>Pseudomonadati</taxon>
        <taxon>Myxococcota</taxon>
        <taxon>Myxococcia</taxon>
        <taxon>Myxococcales</taxon>
        <taxon>Cystobacterineae</taxon>
        <taxon>Archangiaceae</taxon>
        <taxon>Stigmatella</taxon>
    </lineage>
</organism>